<gene>
    <name evidence="1" type="ORF">KPH14_010093</name>
</gene>
<proteinExistence type="predicted"/>
<accession>A0AAD9RUD8</accession>
<dbReference type="Proteomes" id="UP001258017">
    <property type="component" value="Unassembled WGS sequence"/>
</dbReference>
<protein>
    <submittedName>
        <fullName evidence="1">Uncharacterized protein</fullName>
    </submittedName>
</protein>
<reference evidence="1" key="2">
    <citation type="journal article" date="2023" name="Commun. Biol.">
        <title>Intrasexual cuticular hydrocarbon dimorphism in a wasp sheds light on hydrocarbon biosynthesis genes in Hymenoptera.</title>
        <authorList>
            <person name="Moris V.C."/>
            <person name="Podsiadlowski L."/>
            <person name="Martin S."/>
            <person name="Oeyen J.P."/>
            <person name="Donath A."/>
            <person name="Petersen M."/>
            <person name="Wilbrandt J."/>
            <person name="Misof B."/>
            <person name="Liedtke D."/>
            <person name="Thamm M."/>
            <person name="Scheiner R."/>
            <person name="Schmitt T."/>
            <person name="Niehuis O."/>
        </authorList>
    </citation>
    <scope>NUCLEOTIDE SEQUENCE</scope>
    <source>
        <strain evidence="1">GBR_01_08_01A</strain>
    </source>
</reference>
<sequence>MDPPKSRCISDAFGIHFGCEFVRASNAACAERRGRCHESELFMRRFGTEAGVCLATAAAVATTGACTGTGAAAGAAAGGAAAGGAAGCSAGEKESHTYAYLTPRKRTYAYQGAMNMHTLIREAN</sequence>
<reference evidence="1" key="1">
    <citation type="submission" date="2021-08" db="EMBL/GenBank/DDBJ databases">
        <authorList>
            <person name="Misof B."/>
            <person name="Oliver O."/>
            <person name="Podsiadlowski L."/>
            <person name="Donath A."/>
            <person name="Peters R."/>
            <person name="Mayer C."/>
            <person name="Rust J."/>
            <person name="Gunkel S."/>
            <person name="Lesny P."/>
            <person name="Martin S."/>
            <person name="Oeyen J.P."/>
            <person name="Petersen M."/>
            <person name="Panagiotis P."/>
            <person name="Wilbrandt J."/>
            <person name="Tanja T."/>
        </authorList>
    </citation>
    <scope>NUCLEOTIDE SEQUENCE</scope>
    <source>
        <strain evidence="1">GBR_01_08_01A</strain>
        <tissue evidence="1">Thorax + abdomen</tissue>
    </source>
</reference>
<dbReference type="EMBL" id="JAIFRP010000021">
    <property type="protein sequence ID" value="KAK2585426.1"/>
    <property type="molecule type" value="Genomic_DNA"/>
</dbReference>
<evidence type="ECO:0000313" key="1">
    <source>
        <dbReference type="EMBL" id="KAK2585426.1"/>
    </source>
</evidence>
<organism evidence="1 2">
    <name type="scientific">Odynerus spinipes</name>
    <dbReference type="NCBI Taxonomy" id="1348599"/>
    <lineage>
        <taxon>Eukaryota</taxon>
        <taxon>Metazoa</taxon>
        <taxon>Ecdysozoa</taxon>
        <taxon>Arthropoda</taxon>
        <taxon>Hexapoda</taxon>
        <taxon>Insecta</taxon>
        <taxon>Pterygota</taxon>
        <taxon>Neoptera</taxon>
        <taxon>Endopterygota</taxon>
        <taxon>Hymenoptera</taxon>
        <taxon>Apocrita</taxon>
        <taxon>Aculeata</taxon>
        <taxon>Vespoidea</taxon>
        <taxon>Vespidae</taxon>
        <taxon>Eumeninae</taxon>
        <taxon>Odynerus</taxon>
    </lineage>
</organism>
<name>A0AAD9RUD8_9HYME</name>
<keyword evidence="2" id="KW-1185">Reference proteome</keyword>
<dbReference type="AlphaFoldDB" id="A0AAD9RUD8"/>
<comment type="caution">
    <text evidence="1">The sequence shown here is derived from an EMBL/GenBank/DDBJ whole genome shotgun (WGS) entry which is preliminary data.</text>
</comment>
<evidence type="ECO:0000313" key="2">
    <source>
        <dbReference type="Proteomes" id="UP001258017"/>
    </source>
</evidence>